<feature type="non-terminal residue" evidence="1">
    <location>
        <position position="1"/>
    </location>
</feature>
<organism evidence="1">
    <name type="scientific">Lepeophtheirus salmonis</name>
    <name type="common">Salmon louse</name>
    <name type="synonym">Caligus salmonis</name>
    <dbReference type="NCBI Taxonomy" id="72036"/>
    <lineage>
        <taxon>Eukaryota</taxon>
        <taxon>Metazoa</taxon>
        <taxon>Ecdysozoa</taxon>
        <taxon>Arthropoda</taxon>
        <taxon>Crustacea</taxon>
        <taxon>Multicrustacea</taxon>
        <taxon>Hexanauplia</taxon>
        <taxon>Copepoda</taxon>
        <taxon>Siphonostomatoida</taxon>
        <taxon>Caligidae</taxon>
        <taxon>Lepeophtheirus</taxon>
    </lineage>
</organism>
<dbReference type="EMBL" id="HACA01006286">
    <property type="protein sequence ID" value="CDW23647.1"/>
    <property type="molecule type" value="Transcribed_RNA"/>
</dbReference>
<accession>A0A0K2TDI3</accession>
<dbReference type="AlphaFoldDB" id="A0A0K2TDI3"/>
<sequence length="50" mass="6006">SMLVWFSSKWRSHCVYNLQLLKIKINSINFQYSPFIRTDSYSVSTLIYNI</sequence>
<proteinExistence type="predicted"/>
<name>A0A0K2TDI3_LEPSM</name>
<reference evidence="1" key="1">
    <citation type="submission" date="2014-05" db="EMBL/GenBank/DDBJ databases">
        <authorList>
            <person name="Chronopoulou M."/>
        </authorList>
    </citation>
    <scope>NUCLEOTIDE SEQUENCE</scope>
    <source>
        <tissue evidence="1">Whole organism</tissue>
    </source>
</reference>
<protein>
    <submittedName>
        <fullName evidence="1">Uncharacterized protein</fullName>
    </submittedName>
</protein>
<evidence type="ECO:0000313" key="1">
    <source>
        <dbReference type="EMBL" id="CDW23647.1"/>
    </source>
</evidence>